<dbReference type="InterPro" id="IPR026034">
    <property type="entry name" value="MreD_proteobac"/>
</dbReference>
<dbReference type="PANTHER" id="PTHR37484">
    <property type="entry name" value="ROD SHAPE-DETERMINING PROTEIN MRED"/>
    <property type="match status" value="1"/>
</dbReference>
<dbReference type="InterPro" id="IPR007227">
    <property type="entry name" value="Cell_shape_determining_MreD"/>
</dbReference>
<evidence type="ECO:0000256" key="1">
    <source>
        <dbReference type="ARBA" id="ARBA00004651"/>
    </source>
</evidence>
<evidence type="ECO:0000256" key="2">
    <source>
        <dbReference type="ARBA" id="ARBA00022475"/>
    </source>
</evidence>
<evidence type="ECO:0000256" key="4">
    <source>
        <dbReference type="ARBA" id="ARBA00022960"/>
    </source>
</evidence>
<dbReference type="EMBL" id="UOFP01000202">
    <property type="protein sequence ID" value="VAW87850.1"/>
    <property type="molecule type" value="Genomic_DNA"/>
</dbReference>
<dbReference type="GO" id="GO:0005886">
    <property type="term" value="C:plasma membrane"/>
    <property type="evidence" value="ECO:0007669"/>
    <property type="project" value="UniProtKB-SubCell"/>
</dbReference>
<keyword evidence="4" id="KW-0133">Cell shape</keyword>
<proteinExistence type="predicted"/>
<accession>A0A3B0ZFP4</accession>
<organism evidence="8">
    <name type="scientific">hydrothermal vent metagenome</name>
    <dbReference type="NCBI Taxonomy" id="652676"/>
    <lineage>
        <taxon>unclassified sequences</taxon>
        <taxon>metagenomes</taxon>
        <taxon>ecological metagenomes</taxon>
    </lineage>
</organism>
<dbReference type="AlphaFoldDB" id="A0A3B0ZFP4"/>
<feature type="transmembrane region" description="Helical" evidence="7">
    <location>
        <begin position="68"/>
        <end position="90"/>
    </location>
</feature>
<dbReference type="Pfam" id="PF04093">
    <property type="entry name" value="MreD"/>
    <property type="match status" value="1"/>
</dbReference>
<feature type="transmembrane region" description="Helical" evidence="7">
    <location>
        <begin position="36"/>
        <end position="56"/>
    </location>
</feature>
<feature type="transmembrane region" description="Helical" evidence="7">
    <location>
        <begin position="96"/>
        <end position="116"/>
    </location>
</feature>
<keyword evidence="5 7" id="KW-1133">Transmembrane helix</keyword>
<feature type="transmembrane region" description="Helical" evidence="7">
    <location>
        <begin position="7"/>
        <end position="30"/>
    </location>
</feature>
<evidence type="ECO:0000256" key="7">
    <source>
        <dbReference type="SAM" id="Phobius"/>
    </source>
</evidence>
<dbReference type="NCBIfam" id="TIGR03426">
    <property type="entry name" value="shape_MreD"/>
    <property type="match status" value="1"/>
</dbReference>
<feature type="non-terminal residue" evidence="8">
    <location>
        <position position="1"/>
    </location>
</feature>
<dbReference type="GO" id="GO:0008360">
    <property type="term" value="P:regulation of cell shape"/>
    <property type="evidence" value="ECO:0007669"/>
    <property type="project" value="UniProtKB-KW"/>
</dbReference>
<evidence type="ECO:0000256" key="5">
    <source>
        <dbReference type="ARBA" id="ARBA00022989"/>
    </source>
</evidence>
<protein>
    <submittedName>
        <fullName evidence="8">Rod shape-determining protein MreD</fullName>
    </submittedName>
</protein>
<comment type="subcellular location">
    <subcellularLocation>
        <location evidence="1">Cell membrane</location>
        <topology evidence="1">Multi-pass membrane protein</topology>
    </subcellularLocation>
</comment>
<evidence type="ECO:0000256" key="3">
    <source>
        <dbReference type="ARBA" id="ARBA00022692"/>
    </source>
</evidence>
<dbReference type="PANTHER" id="PTHR37484:SF1">
    <property type="entry name" value="ROD SHAPE-DETERMINING PROTEIN MRED"/>
    <property type="match status" value="1"/>
</dbReference>
<name>A0A3B0ZFP4_9ZZZZ</name>
<keyword evidence="3 7" id="KW-0812">Transmembrane</keyword>
<dbReference type="PIRSF" id="PIRSF018472">
    <property type="entry name" value="MreD_proteobac"/>
    <property type="match status" value="1"/>
</dbReference>
<keyword evidence="2" id="KW-1003">Cell membrane</keyword>
<evidence type="ECO:0000256" key="6">
    <source>
        <dbReference type="ARBA" id="ARBA00023136"/>
    </source>
</evidence>
<evidence type="ECO:0000313" key="8">
    <source>
        <dbReference type="EMBL" id="VAW87850.1"/>
    </source>
</evidence>
<gene>
    <name evidence="8" type="ORF">MNBD_GAMMA18-742</name>
</gene>
<sequence>EWMTIVLVYWCLATPERVGVIVGWIAGIILDVATGSLLGQNALELTLVAFMVIQFHKRIRLFPVWQQAITVMLLVLFTHLLTVWINGAIARPTGGLAGWLPAITTLLLWPPLFMLLRRIRRFYRVR</sequence>
<keyword evidence="6 7" id="KW-0472">Membrane</keyword>
<reference evidence="8" key="1">
    <citation type="submission" date="2018-06" db="EMBL/GenBank/DDBJ databases">
        <authorList>
            <person name="Zhirakovskaya E."/>
        </authorList>
    </citation>
    <scope>NUCLEOTIDE SEQUENCE</scope>
</reference>